<evidence type="ECO:0000256" key="6">
    <source>
        <dbReference type="SAM" id="MobiDB-lite"/>
    </source>
</evidence>
<keyword evidence="4" id="KW-0804">Transcription</keyword>
<dbReference type="FunFam" id="3.40.1810.10:FF:000028">
    <property type="entry name" value="Agamous-like MADS-box protein AGL66 isoform A"/>
    <property type="match status" value="1"/>
</dbReference>
<evidence type="ECO:0000256" key="3">
    <source>
        <dbReference type="ARBA" id="ARBA00023125"/>
    </source>
</evidence>
<dbReference type="GO" id="GO:0046983">
    <property type="term" value="F:protein dimerization activity"/>
    <property type="evidence" value="ECO:0007669"/>
    <property type="project" value="InterPro"/>
</dbReference>
<dbReference type="SUPFAM" id="SSF55455">
    <property type="entry name" value="SRF-like"/>
    <property type="match status" value="1"/>
</dbReference>
<keyword evidence="5" id="KW-0539">Nucleus</keyword>
<proteinExistence type="predicted"/>
<dbReference type="SMART" id="SM00432">
    <property type="entry name" value="MADS"/>
    <property type="match status" value="1"/>
</dbReference>
<sequence length="325" mass="37129">MGRVKLQIKRIENTTNRQVTFSKRRNGLIKKAYELSVLCDVDLALIMFSPSGRVSFFSGSKSIEDIMARYVNLPRHEQVRLHNQELLHSILNKLKSEANQTYEANSPMSTDFDHVKQIQQQILFCKSQLKEVENQLRIFEGNLFEITTLREVEFREQILKETLNRLHMRKAHLAPNTNELVSNATRSTTQPTIIDPQIEILSFLSANSLLPVSDDQGILAQPAAATSVLHLGGRNTNLDNNDEINPASSVDQDENNNSRSVQIQQRPKMGQVIDVNLSPWNQLYPTGNNGPFSSSLQRRREFLREIYMSSSQFNLPTMNLDQHQI</sequence>
<gene>
    <name evidence="8" type="ORF">M0R45_011901</name>
</gene>
<accession>A0AAW1YD02</accession>
<evidence type="ECO:0000313" key="8">
    <source>
        <dbReference type="EMBL" id="KAK9946435.1"/>
    </source>
</evidence>
<keyword evidence="2" id="KW-0805">Transcription regulation</keyword>
<evidence type="ECO:0000256" key="5">
    <source>
        <dbReference type="ARBA" id="ARBA00023242"/>
    </source>
</evidence>
<dbReference type="CDD" id="cd00265">
    <property type="entry name" value="MADS_MEF2_like"/>
    <property type="match status" value="1"/>
</dbReference>
<name>A0AAW1YD02_RUBAR</name>
<keyword evidence="9" id="KW-1185">Reference proteome</keyword>
<dbReference type="InterPro" id="IPR050142">
    <property type="entry name" value="MADS-box/MEF2_TF"/>
</dbReference>
<dbReference type="GO" id="GO:0045944">
    <property type="term" value="P:positive regulation of transcription by RNA polymerase II"/>
    <property type="evidence" value="ECO:0007669"/>
    <property type="project" value="InterPro"/>
</dbReference>
<dbReference type="EMBL" id="JBEDUW010000002">
    <property type="protein sequence ID" value="KAK9946435.1"/>
    <property type="molecule type" value="Genomic_DNA"/>
</dbReference>
<dbReference type="AlphaFoldDB" id="A0AAW1YD02"/>
<dbReference type="Pfam" id="PF00319">
    <property type="entry name" value="SRF-TF"/>
    <property type="match status" value="1"/>
</dbReference>
<dbReference type="InterPro" id="IPR036879">
    <property type="entry name" value="TF_MADSbox_sf"/>
</dbReference>
<dbReference type="InterPro" id="IPR033896">
    <property type="entry name" value="MEF2-like_N"/>
</dbReference>
<dbReference type="Gene3D" id="3.40.1810.10">
    <property type="entry name" value="Transcription factor, MADS-box"/>
    <property type="match status" value="1"/>
</dbReference>
<comment type="subcellular location">
    <subcellularLocation>
        <location evidence="1">Nucleus</location>
    </subcellularLocation>
</comment>
<keyword evidence="3" id="KW-0238">DNA-binding</keyword>
<evidence type="ECO:0000256" key="4">
    <source>
        <dbReference type="ARBA" id="ARBA00023163"/>
    </source>
</evidence>
<feature type="compositionally biased region" description="Polar residues" evidence="6">
    <location>
        <begin position="246"/>
        <end position="264"/>
    </location>
</feature>
<dbReference type="PRINTS" id="PR00404">
    <property type="entry name" value="MADSDOMAIN"/>
</dbReference>
<dbReference type="Proteomes" id="UP001457282">
    <property type="component" value="Unassembled WGS sequence"/>
</dbReference>
<comment type="caution">
    <text evidence="8">The sequence shown here is derived from an EMBL/GenBank/DDBJ whole genome shotgun (WGS) entry which is preliminary data.</text>
</comment>
<feature type="region of interest" description="Disordered" evidence="6">
    <location>
        <begin position="236"/>
        <end position="264"/>
    </location>
</feature>
<reference evidence="8 9" key="1">
    <citation type="journal article" date="2023" name="G3 (Bethesda)">
        <title>A chromosome-length genome assembly and annotation of blackberry (Rubus argutus, cv. 'Hillquist').</title>
        <authorList>
            <person name="Bruna T."/>
            <person name="Aryal R."/>
            <person name="Dudchenko O."/>
            <person name="Sargent D.J."/>
            <person name="Mead D."/>
            <person name="Buti M."/>
            <person name="Cavallini A."/>
            <person name="Hytonen T."/>
            <person name="Andres J."/>
            <person name="Pham M."/>
            <person name="Weisz D."/>
            <person name="Mascagni F."/>
            <person name="Usai G."/>
            <person name="Natali L."/>
            <person name="Bassil N."/>
            <person name="Fernandez G.E."/>
            <person name="Lomsadze A."/>
            <person name="Armour M."/>
            <person name="Olukolu B."/>
            <person name="Poorten T."/>
            <person name="Britton C."/>
            <person name="Davik J."/>
            <person name="Ashrafi H."/>
            <person name="Aiden E.L."/>
            <person name="Borodovsky M."/>
            <person name="Worthington M."/>
        </authorList>
    </citation>
    <scope>NUCLEOTIDE SEQUENCE [LARGE SCALE GENOMIC DNA]</scope>
    <source>
        <strain evidence="8">PI 553951</strain>
    </source>
</reference>
<protein>
    <recommendedName>
        <fullName evidence="7">MADS-box domain-containing protein</fullName>
    </recommendedName>
</protein>
<evidence type="ECO:0000256" key="2">
    <source>
        <dbReference type="ARBA" id="ARBA00023015"/>
    </source>
</evidence>
<dbReference type="GO" id="GO:0005634">
    <property type="term" value="C:nucleus"/>
    <property type="evidence" value="ECO:0007669"/>
    <property type="project" value="UniProtKB-SubCell"/>
</dbReference>
<dbReference type="PROSITE" id="PS50066">
    <property type="entry name" value="MADS_BOX_2"/>
    <property type="match status" value="1"/>
</dbReference>
<dbReference type="PROSITE" id="PS00350">
    <property type="entry name" value="MADS_BOX_1"/>
    <property type="match status" value="1"/>
</dbReference>
<evidence type="ECO:0000259" key="7">
    <source>
        <dbReference type="PROSITE" id="PS50066"/>
    </source>
</evidence>
<dbReference type="GO" id="GO:0000977">
    <property type="term" value="F:RNA polymerase II transcription regulatory region sequence-specific DNA binding"/>
    <property type="evidence" value="ECO:0007669"/>
    <property type="project" value="InterPro"/>
</dbReference>
<evidence type="ECO:0000256" key="1">
    <source>
        <dbReference type="ARBA" id="ARBA00004123"/>
    </source>
</evidence>
<feature type="domain" description="MADS-box" evidence="7">
    <location>
        <begin position="1"/>
        <end position="61"/>
    </location>
</feature>
<organism evidence="8 9">
    <name type="scientific">Rubus argutus</name>
    <name type="common">Southern blackberry</name>
    <dbReference type="NCBI Taxonomy" id="59490"/>
    <lineage>
        <taxon>Eukaryota</taxon>
        <taxon>Viridiplantae</taxon>
        <taxon>Streptophyta</taxon>
        <taxon>Embryophyta</taxon>
        <taxon>Tracheophyta</taxon>
        <taxon>Spermatophyta</taxon>
        <taxon>Magnoliopsida</taxon>
        <taxon>eudicotyledons</taxon>
        <taxon>Gunneridae</taxon>
        <taxon>Pentapetalae</taxon>
        <taxon>rosids</taxon>
        <taxon>fabids</taxon>
        <taxon>Rosales</taxon>
        <taxon>Rosaceae</taxon>
        <taxon>Rosoideae</taxon>
        <taxon>Rosoideae incertae sedis</taxon>
        <taxon>Rubus</taxon>
    </lineage>
</organism>
<dbReference type="PANTHER" id="PTHR48019">
    <property type="entry name" value="SERUM RESPONSE FACTOR HOMOLOG"/>
    <property type="match status" value="1"/>
</dbReference>
<dbReference type="InterPro" id="IPR002100">
    <property type="entry name" value="TF_MADSbox"/>
</dbReference>
<evidence type="ECO:0000313" key="9">
    <source>
        <dbReference type="Proteomes" id="UP001457282"/>
    </source>
</evidence>